<name>A0A0N0P7S9_LEPSE</name>
<protein>
    <submittedName>
        <fullName evidence="2">Uncharacterized protein</fullName>
    </submittedName>
</protein>
<keyword evidence="1" id="KW-0812">Transmembrane</keyword>
<dbReference type="Proteomes" id="UP000038009">
    <property type="component" value="Unassembled WGS sequence"/>
</dbReference>
<dbReference type="AlphaFoldDB" id="A0A0N0P7S9"/>
<keyword evidence="1" id="KW-0472">Membrane</keyword>
<organism evidence="2 3">
    <name type="scientific">Leptomonas seymouri</name>
    <dbReference type="NCBI Taxonomy" id="5684"/>
    <lineage>
        <taxon>Eukaryota</taxon>
        <taxon>Discoba</taxon>
        <taxon>Euglenozoa</taxon>
        <taxon>Kinetoplastea</taxon>
        <taxon>Metakinetoplastina</taxon>
        <taxon>Trypanosomatida</taxon>
        <taxon>Trypanosomatidae</taxon>
        <taxon>Leishmaniinae</taxon>
        <taxon>Leptomonas</taxon>
    </lineage>
</organism>
<sequence length="557" mass="61657">MLFNSLVSWVYGCVKGLARQYLFNETVGLAKEILLADSISDAAELFIGAASTGGEAFWMDFMLVLSMLIIVVVMATCVVRFSVWLCIGLPLAARDVDRMRAGKMDYQIQAQREKEERKRRIERGEEEAFVPPEKDMQEVSALLAKMRQDLHKKPDDAERPKGPATEPIITVTSRRPAQNARATPASILRGLPEVDFMATSPGQRYFLVGCRSKRKTLLYPQSDAAAFMERGKELQEKHFTDVNAVVTTAVGLEQKAEIFAASFSSDDARLVVGERFTDKFLCFTLSGRTNVGLVQLWSMKLPGHRLVSSVPRWSPFGAAGILSILDATTEVEVITRDRAETSTSHKDKFKVGSALAWAVCDDRIALGGAFLREPRLARVKQRPSDSGITLDTYAVFPNPQKLRVTSLAFVTPNAPEFNTRSYLIVFTENGLGTIYDLNSLASQNTPQTVCTFADTDFAEYRSNAPVRMITAVRGKAYHEVLRLALIRGSNVSVYEQRGKASDSNFQMIRISDIFDAQEGDMIRDATFLQNGLGLATCGNADGRHVRMFTLPAEGKTA</sequence>
<reference evidence="2 3" key="1">
    <citation type="journal article" date="2015" name="PLoS Pathog.">
        <title>Leptomonas seymouri: Adaptations to the Dixenous Life Cycle Analyzed by Genome Sequencing, Transcriptome Profiling and Co-infection with Leishmania donovani.</title>
        <authorList>
            <person name="Kraeva N."/>
            <person name="Butenko A."/>
            <person name="Hlavacova J."/>
            <person name="Kostygov A."/>
            <person name="Myskova J."/>
            <person name="Grybchuk D."/>
            <person name="Lestinova T."/>
            <person name="Votypka J."/>
            <person name="Volf P."/>
            <person name="Opperdoes F."/>
            <person name="Flegontov P."/>
            <person name="Lukes J."/>
            <person name="Yurchenko V."/>
        </authorList>
    </citation>
    <scope>NUCLEOTIDE SEQUENCE [LARGE SCALE GENOMIC DNA]</scope>
    <source>
        <strain evidence="2 3">ATCC 30220</strain>
    </source>
</reference>
<comment type="caution">
    <text evidence="2">The sequence shown here is derived from an EMBL/GenBank/DDBJ whole genome shotgun (WGS) entry which is preliminary data.</text>
</comment>
<dbReference type="EMBL" id="LJSK01000031">
    <property type="protein sequence ID" value="KPI89139.1"/>
    <property type="molecule type" value="Genomic_DNA"/>
</dbReference>
<dbReference type="OrthoDB" id="269986at2759"/>
<proteinExistence type="predicted"/>
<gene>
    <name evidence="2" type="ORF">ABL78_1783</name>
</gene>
<evidence type="ECO:0000256" key="1">
    <source>
        <dbReference type="SAM" id="Phobius"/>
    </source>
</evidence>
<evidence type="ECO:0000313" key="3">
    <source>
        <dbReference type="Proteomes" id="UP000038009"/>
    </source>
</evidence>
<feature type="transmembrane region" description="Helical" evidence="1">
    <location>
        <begin position="61"/>
        <end position="93"/>
    </location>
</feature>
<keyword evidence="3" id="KW-1185">Reference proteome</keyword>
<keyword evidence="1" id="KW-1133">Transmembrane helix</keyword>
<evidence type="ECO:0000313" key="2">
    <source>
        <dbReference type="EMBL" id="KPI89139.1"/>
    </source>
</evidence>
<dbReference type="VEuPathDB" id="TriTrypDB:Lsey_0031_0400"/>
<dbReference type="OMA" id="EFNTRSY"/>
<accession>A0A0N0P7S9</accession>